<protein>
    <submittedName>
        <fullName evidence="2">Nitrogenase</fullName>
    </submittedName>
</protein>
<proteinExistence type="predicted"/>
<dbReference type="Gene3D" id="1.10.3680.10">
    <property type="entry name" value="TerB-like"/>
    <property type="match status" value="1"/>
</dbReference>
<dbReference type="InterPro" id="IPR029024">
    <property type="entry name" value="TerB-like"/>
</dbReference>
<dbReference type="InterPro" id="IPR009717">
    <property type="entry name" value="Mo-dep_Nase_C"/>
</dbReference>
<dbReference type="SUPFAM" id="SSF158682">
    <property type="entry name" value="TerB-like"/>
    <property type="match status" value="1"/>
</dbReference>
<evidence type="ECO:0000313" key="3">
    <source>
        <dbReference type="Proteomes" id="UP000607397"/>
    </source>
</evidence>
<name>A0A8K2A6K6_9CYAN</name>
<comment type="caution">
    <text evidence="2">The sequence shown here is derived from an EMBL/GenBank/DDBJ whole genome shotgun (WGS) entry which is preliminary data.</text>
</comment>
<dbReference type="AlphaFoldDB" id="A0A8K2A6K6"/>
<dbReference type="EMBL" id="WVIC01000008">
    <property type="protein sequence ID" value="NCJ05976.1"/>
    <property type="molecule type" value="Genomic_DNA"/>
</dbReference>
<evidence type="ECO:0000313" key="2">
    <source>
        <dbReference type="EMBL" id="NCJ05976.1"/>
    </source>
</evidence>
<accession>A0A8K2A6K6</accession>
<evidence type="ECO:0000259" key="1">
    <source>
        <dbReference type="Pfam" id="PF06967"/>
    </source>
</evidence>
<reference evidence="2" key="1">
    <citation type="submission" date="2019-12" db="EMBL/GenBank/DDBJ databases">
        <title>High-Quality draft genome sequences of three cyanobacteria isolated from the limestone walls of the Old Cathedral of Coimbra.</title>
        <authorList>
            <person name="Tiago I."/>
            <person name="Soares F."/>
            <person name="Portugal A."/>
        </authorList>
    </citation>
    <scope>NUCLEOTIDE SEQUENCE [LARGE SCALE GENOMIC DNA]</scope>
    <source>
        <strain evidence="2">C</strain>
    </source>
</reference>
<dbReference type="Proteomes" id="UP000607397">
    <property type="component" value="Unassembled WGS sequence"/>
</dbReference>
<dbReference type="CDD" id="cd07177">
    <property type="entry name" value="terB_like"/>
    <property type="match status" value="1"/>
</dbReference>
<dbReference type="Pfam" id="PF06967">
    <property type="entry name" value="Mo-nitro_C"/>
    <property type="match status" value="1"/>
</dbReference>
<sequence>MTMVNSAPYSSEQVSAWLRGLMTVAWADGHFDPEEQHLIDELVQQGVVPQGSQAGFDPISADGLAAGLGTDAQTGENFLRTAVMVALADGLYSSTEDQLLEKFAKALQVEVPALESLRLTLDGDHQPMKEANATQQDSEQDSDLLHPVRNWLDGMDIKDPQVARFLCQLIPAQCPFERNVVLFGKKIVHIPPLCKLNPLYEQLVGLRFRALSYLADDCEEDISAYM</sequence>
<organism evidence="2 3">
    <name type="scientific">Petrachloros mirabilis ULC683</name>
    <dbReference type="NCBI Taxonomy" id="2781853"/>
    <lineage>
        <taxon>Bacteria</taxon>
        <taxon>Bacillati</taxon>
        <taxon>Cyanobacteriota</taxon>
        <taxon>Cyanophyceae</taxon>
        <taxon>Synechococcales</taxon>
        <taxon>Petrachlorosaceae</taxon>
        <taxon>Petrachloros</taxon>
        <taxon>Petrachloros mirabilis</taxon>
    </lineage>
</organism>
<gene>
    <name evidence="2" type="ORF">GS597_05510</name>
</gene>
<feature type="domain" description="Mo-dependent nitrogenase C-terminal" evidence="1">
    <location>
        <begin position="144"/>
        <end position="226"/>
    </location>
</feature>
<keyword evidence="3" id="KW-1185">Reference proteome</keyword>